<sequence length="140" mass="15949">MLKLKILSVGKTKEKWLDEAFGEYQKRLKPLMQVDCQWAKDSSQLLDWALKEPYLICLDPTGCLLSSEQFATLIEQSWDRGGSRLTIVIGGAEGLPLELKQNAQLISLSPLTFTHQITRLVLIEQIYRATEIQKGSNYHK</sequence>
<dbReference type="Gene3D" id="3.40.1280.10">
    <property type="match status" value="1"/>
</dbReference>
<keyword evidence="5" id="KW-0963">Cytoplasm</keyword>
<feature type="binding site" evidence="5">
    <location>
        <begin position="108"/>
        <end position="113"/>
    </location>
    <ligand>
        <name>S-adenosyl-L-methionine</name>
        <dbReference type="ChEBI" id="CHEBI:59789"/>
    </ligand>
</feature>
<evidence type="ECO:0000256" key="4">
    <source>
        <dbReference type="ARBA" id="ARBA00038303"/>
    </source>
</evidence>
<evidence type="ECO:0000256" key="2">
    <source>
        <dbReference type="ARBA" id="ARBA00022679"/>
    </source>
</evidence>
<dbReference type="PANTHER" id="PTHR33603:SF1">
    <property type="entry name" value="RIBOSOMAL RNA LARGE SUBUNIT METHYLTRANSFERASE H"/>
    <property type="match status" value="1"/>
</dbReference>
<keyword evidence="7" id="KW-1185">Reference proteome</keyword>
<keyword evidence="1 5" id="KW-0489">Methyltransferase</keyword>
<comment type="catalytic activity">
    <reaction evidence="5">
        <text>pseudouridine(1915) in 23S rRNA + S-adenosyl-L-methionine = N(3)-methylpseudouridine(1915) in 23S rRNA + S-adenosyl-L-homocysteine + H(+)</text>
        <dbReference type="Rhea" id="RHEA:42752"/>
        <dbReference type="Rhea" id="RHEA-COMP:10221"/>
        <dbReference type="Rhea" id="RHEA-COMP:10222"/>
        <dbReference type="ChEBI" id="CHEBI:15378"/>
        <dbReference type="ChEBI" id="CHEBI:57856"/>
        <dbReference type="ChEBI" id="CHEBI:59789"/>
        <dbReference type="ChEBI" id="CHEBI:65314"/>
        <dbReference type="ChEBI" id="CHEBI:74486"/>
        <dbReference type="EC" id="2.1.1.177"/>
    </reaction>
</comment>
<feature type="binding site" evidence="5">
    <location>
        <position position="58"/>
    </location>
    <ligand>
        <name>S-adenosyl-L-methionine</name>
        <dbReference type="ChEBI" id="CHEBI:59789"/>
    </ligand>
</feature>
<gene>
    <name evidence="5" type="primary">rlmH</name>
    <name evidence="6" type="ORF">PNK_0923</name>
</gene>
<dbReference type="EMBL" id="LN879502">
    <property type="protein sequence ID" value="CUI16548.1"/>
    <property type="molecule type" value="Genomic_DNA"/>
</dbReference>
<dbReference type="PIRSF" id="PIRSF004505">
    <property type="entry name" value="MT_bac"/>
    <property type="match status" value="1"/>
</dbReference>
<evidence type="ECO:0000256" key="1">
    <source>
        <dbReference type="ARBA" id="ARBA00022603"/>
    </source>
</evidence>
<dbReference type="KEGG" id="pnl:PNK_0923"/>
<proteinExistence type="inferred from homology"/>
<dbReference type="InterPro" id="IPR029028">
    <property type="entry name" value="Alpha/beta_knot_MTases"/>
</dbReference>
<keyword evidence="2 5" id="KW-0808">Transferase</keyword>
<dbReference type="RefSeq" id="WP_059060571.1">
    <property type="nucleotide sequence ID" value="NZ_LN879502.1"/>
</dbReference>
<feature type="binding site" evidence="5">
    <location>
        <position position="90"/>
    </location>
    <ligand>
        <name>S-adenosyl-L-methionine</name>
        <dbReference type="ChEBI" id="CHEBI:59789"/>
    </ligand>
</feature>
<evidence type="ECO:0000256" key="5">
    <source>
        <dbReference type="HAMAP-Rule" id="MF_00658"/>
    </source>
</evidence>
<comment type="subcellular location">
    <subcellularLocation>
        <location evidence="5">Cytoplasm</location>
    </subcellularLocation>
</comment>
<keyword evidence="5" id="KW-0698">rRNA processing</keyword>
<evidence type="ECO:0000256" key="3">
    <source>
        <dbReference type="ARBA" id="ARBA00022691"/>
    </source>
</evidence>
<comment type="similarity">
    <text evidence="4 5">Belongs to the RNA methyltransferase RlmH family.</text>
</comment>
<dbReference type="InParanoid" id="A0A0U5JCM2"/>
<accession>A0A0U5JCM2</accession>
<dbReference type="HAMAP" id="MF_00658">
    <property type="entry name" value="23SrRNA_methyltr_H"/>
    <property type="match status" value="1"/>
</dbReference>
<comment type="function">
    <text evidence="5">Specifically methylates the pseudouridine at position 1915 (m3Psi1915) in 23S rRNA.</text>
</comment>
<reference evidence="7" key="1">
    <citation type="submission" date="2015-09" db="EMBL/GenBank/DDBJ databases">
        <authorList>
            <person name="Bertelli C."/>
        </authorList>
    </citation>
    <scope>NUCLEOTIDE SEQUENCE [LARGE SCALE GENOMIC DNA]</scope>
    <source>
        <strain evidence="7">KNic</strain>
    </source>
</reference>
<dbReference type="EC" id="2.1.1.177" evidence="5"/>
<dbReference type="STRING" id="389348.PNK_0923"/>
<dbReference type="CDD" id="cd18081">
    <property type="entry name" value="RlmH-like"/>
    <property type="match status" value="1"/>
</dbReference>
<dbReference type="InterPro" id="IPR003742">
    <property type="entry name" value="RlmH-like"/>
</dbReference>
<name>A0A0U5JCM2_9BACT</name>
<evidence type="ECO:0000313" key="7">
    <source>
        <dbReference type="Proteomes" id="UP000069902"/>
    </source>
</evidence>
<dbReference type="SUPFAM" id="SSF75217">
    <property type="entry name" value="alpha/beta knot"/>
    <property type="match status" value="1"/>
</dbReference>
<keyword evidence="3 5" id="KW-0949">S-adenosyl-L-methionine</keyword>
<dbReference type="GO" id="GO:0005737">
    <property type="term" value="C:cytoplasm"/>
    <property type="evidence" value="ECO:0007669"/>
    <property type="project" value="UniProtKB-SubCell"/>
</dbReference>
<protein>
    <recommendedName>
        <fullName evidence="5">Ribosomal RNA large subunit methyltransferase H</fullName>
        <ecNumber evidence="5">2.1.1.177</ecNumber>
    </recommendedName>
    <alternativeName>
        <fullName evidence="5">23S rRNA (pseudouridine1915-N3)-methyltransferase</fullName>
    </alternativeName>
    <alternativeName>
        <fullName evidence="5">23S rRNA m3Psi1915 methyltransferase</fullName>
    </alternativeName>
    <alternativeName>
        <fullName evidence="5">rRNA (pseudouridine-N3-)-methyltransferase RlmH</fullName>
    </alternativeName>
</protein>
<dbReference type="PANTHER" id="PTHR33603">
    <property type="entry name" value="METHYLTRANSFERASE"/>
    <property type="match status" value="1"/>
</dbReference>
<dbReference type="Proteomes" id="UP000069902">
    <property type="component" value="Chromosome cPNK"/>
</dbReference>
<dbReference type="PATRIC" id="fig|389348.3.peg.1014"/>
<dbReference type="AlphaFoldDB" id="A0A0U5JCM2"/>
<comment type="subunit">
    <text evidence="5">Homodimer.</text>
</comment>
<dbReference type="Pfam" id="PF02590">
    <property type="entry name" value="SPOUT_MTase"/>
    <property type="match status" value="1"/>
</dbReference>
<organism evidence="6 7">
    <name type="scientific">Candidatus Protochlamydia naegleriophila</name>
    <dbReference type="NCBI Taxonomy" id="389348"/>
    <lineage>
        <taxon>Bacteria</taxon>
        <taxon>Pseudomonadati</taxon>
        <taxon>Chlamydiota</taxon>
        <taxon>Chlamydiia</taxon>
        <taxon>Parachlamydiales</taxon>
        <taxon>Parachlamydiaceae</taxon>
        <taxon>Candidatus Protochlamydia</taxon>
    </lineage>
</organism>
<evidence type="ECO:0000313" key="6">
    <source>
        <dbReference type="EMBL" id="CUI16548.1"/>
    </source>
</evidence>
<dbReference type="FunCoup" id="A0A0U5JCM2">
    <property type="interactions" value="268"/>
</dbReference>
<dbReference type="GO" id="GO:0070038">
    <property type="term" value="F:rRNA (pseudouridine-N3-)-methyltransferase activity"/>
    <property type="evidence" value="ECO:0007669"/>
    <property type="project" value="UniProtKB-UniRule"/>
</dbReference>
<dbReference type="InterPro" id="IPR029026">
    <property type="entry name" value="tRNA_m1G_MTases_N"/>
</dbReference>